<dbReference type="InterPro" id="IPR036425">
    <property type="entry name" value="MoaB/Mog-like_dom_sf"/>
</dbReference>
<feature type="domain" description="MoaB/Mog" evidence="4">
    <location>
        <begin position="103"/>
        <end position="266"/>
    </location>
</feature>
<protein>
    <recommendedName>
        <fullName evidence="2">molybdopterin adenylyltransferase</fullName>
        <ecNumber evidence="2">2.7.7.75</ecNumber>
    </recommendedName>
</protein>
<dbReference type="GO" id="GO:0061598">
    <property type="term" value="F:molybdopterin adenylyltransferase activity"/>
    <property type="evidence" value="ECO:0007669"/>
    <property type="project" value="UniProtKB-UniRule"/>
</dbReference>
<dbReference type="InterPro" id="IPR036135">
    <property type="entry name" value="MoeA_linker/N_sf"/>
</dbReference>
<sequence>GGDKNDTLPSAYAYYITTGAVVPESCNCVVPIEECIVSSCTSKIRILPSANLKHHQWIRPVGCDIPPSTVVLPKGHSIDPIAIGLAKQSGVEYIKVKRRTRVGVMSTGNELIIKANDDGPVEQPQRGKIPDVNRPVLLSILATSTFQNICEPIDLGMVRDDDVDAMVETFEAALERCDVIITTGGVSMGQTDIIEHVLVDRCGGNLHFGRMHMKPGKPTTFVTIPHTKTMDDSNGNNTTKIVFALPGNPCSAVVCTQLLVKPCLDL</sequence>
<dbReference type="EMBL" id="KV784354">
    <property type="protein sequence ID" value="OEU20505.1"/>
    <property type="molecule type" value="Genomic_DNA"/>
</dbReference>
<dbReference type="Pfam" id="PF00994">
    <property type="entry name" value="MoCF_biosynth"/>
    <property type="match status" value="1"/>
</dbReference>
<keyword evidence="3" id="KW-0479">Metal-binding</keyword>
<evidence type="ECO:0000256" key="2">
    <source>
        <dbReference type="ARBA" id="ARBA00012509"/>
    </source>
</evidence>
<comment type="catalytic activity">
    <reaction evidence="3">
        <text>molybdopterin + ATP + H(+) = adenylyl-molybdopterin + diphosphate</text>
        <dbReference type="Rhea" id="RHEA:31331"/>
        <dbReference type="ChEBI" id="CHEBI:15378"/>
        <dbReference type="ChEBI" id="CHEBI:30616"/>
        <dbReference type="ChEBI" id="CHEBI:33019"/>
        <dbReference type="ChEBI" id="CHEBI:58698"/>
        <dbReference type="ChEBI" id="CHEBI:62727"/>
    </reaction>
</comment>
<feature type="non-terminal residue" evidence="5">
    <location>
        <position position="1"/>
    </location>
</feature>
<dbReference type="GO" id="GO:0005524">
    <property type="term" value="F:ATP binding"/>
    <property type="evidence" value="ECO:0007669"/>
    <property type="project" value="UniProtKB-UniRule"/>
</dbReference>
<dbReference type="GO" id="GO:0061599">
    <property type="term" value="F:molybdopterin molybdotransferase activity"/>
    <property type="evidence" value="ECO:0007669"/>
    <property type="project" value="UniProtKB-UniRule"/>
</dbReference>
<dbReference type="CDD" id="cd00887">
    <property type="entry name" value="MoeA"/>
    <property type="match status" value="1"/>
</dbReference>
<comment type="cofactor">
    <cofactor evidence="3">
        <name>Mg(2+)</name>
        <dbReference type="ChEBI" id="CHEBI:18420"/>
    </cofactor>
</comment>
<dbReference type="Gene3D" id="2.170.190.11">
    <property type="entry name" value="Molybdopterin biosynthesis moea protein, domain 3"/>
    <property type="match status" value="1"/>
</dbReference>
<dbReference type="UniPathway" id="UPA00344"/>
<evidence type="ECO:0000259" key="4">
    <source>
        <dbReference type="SMART" id="SM00852"/>
    </source>
</evidence>
<gene>
    <name evidence="5" type="ORF">FRACYDRAFT_158493</name>
</gene>
<feature type="non-terminal residue" evidence="5">
    <location>
        <position position="266"/>
    </location>
</feature>
<dbReference type="FunFam" id="3.40.980.10:FF:000001">
    <property type="entry name" value="Molybdopterin molybdenumtransferase"/>
    <property type="match status" value="1"/>
</dbReference>
<keyword evidence="3" id="KW-0501">Molybdenum cofactor biosynthesis</keyword>
<dbReference type="SMART" id="SM00852">
    <property type="entry name" value="MoCF_biosynth"/>
    <property type="match status" value="1"/>
</dbReference>
<keyword evidence="3" id="KW-0500">Molybdenum</keyword>
<comment type="function">
    <text evidence="3">Catalyzes two steps in the biosynthesis of the molybdenum cofactor. In the first step, molybdopterin is adenylated. Subsequently, molybdate is inserted into adenylated molybdopterin and AMP is released.</text>
</comment>
<dbReference type="Proteomes" id="UP000095751">
    <property type="component" value="Unassembled WGS sequence"/>
</dbReference>
<dbReference type="PANTHER" id="PTHR10192:SF5">
    <property type="entry name" value="GEPHYRIN"/>
    <property type="match status" value="1"/>
</dbReference>
<dbReference type="InterPro" id="IPR038987">
    <property type="entry name" value="MoeA-like"/>
</dbReference>
<comment type="similarity">
    <text evidence="3">Belongs to the MoeA family.</text>
</comment>
<reference evidence="5 6" key="1">
    <citation type="submission" date="2016-09" db="EMBL/GenBank/DDBJ databases">
        <title>Extensive genetic diversity and differential bi-allelic expression allows diatom success in the polar Southern Ocean.</title>
        <authorList>
            <consortium name="DOE Joint Genome Institute"/>
            <person name="Mock T."/>
            <person name="Otillar R.P."/>
            <person name="Strauss J."/>
            <person name="Dupont C."/>
            <person name="Frickenhaus S."/>
            <person name="Maumus F."/>
            <person name="Mcmullan M."/>
            <person name="Sanges R."/>
            <person name="Schmutz J."/>
            <person name="Toseland A."/>
            <person name="Valas R."/>
            <person name="Veluchamy A."/>
            <person name="Ward B.J."/>
            <person name="Allen A."/>
            <person name="Barry K."/>
            <person name="Falciatore A."/>
            <person name="Ferrante M."/>
            <person name="Fortunato A.E."/>
            <person name="Gloeckner G."/>
            <person name="Gruber A."/>
            <person name="Hipkin R."/>
            <person name="Janech M."/>
            <person name="Kroth P."/>
            <person name="Leese F."/>
            <person name="Lindquist E."/>
            <person name="Lyon B.R."/>
            <person name="Martin J."/>
            <person name="Mayer C."/>
            <person name="Parker M."/>
            <person name="Quesneville H."/>
            <person name="Raymond J."/>
            <person name="Uhlig C."/>
            <person name="Valentin K.U."/>
            <person name="Worden A.Z."/>
            <person name="Armbrust E.V."/>
            <person name="Bowler C."/>
            <person name="Green B."/>
            <person name="Moulton V."/>
            <person name="Van Oosterhout C."/>
            <person name="Grigoriev I."/>
        </authorList>
    </citation>
    <scope>NUCLEOTIDE SEQUENCE [LARGE SCALE GENOMIC DNA]</scope>
    <source>
        <strain evidence="5 6">CCMP1102</strain>
    </source>
</reference>
<dbReference type="PANTHER" id="PTHR10192">
    <property type="entry name" value="MOLYBDOPTERIN BIOSYNTHESIS PROTEIN"/>
    <property type="match status" value="1"/>
</dbReference>
<keyword evidence="6" id="KW-1185">Reference proteome</keyword>
<keyword evidence="3" id="KW-0460">Magnesium</keyword>
<dbReference type="SUPFAM" id="SSF53218">
    <property type="entry name" value="Molybdenum cofactor biosynthesis proteins"/>
    <property type="match status" value="1"/>
</dbReference>
<evidence type="ECO:0000256" key="1">
    <source>
        <dbReference type="ARBA" id="ARBA00008339"/>
    </source>
</evidence>
<dbReference type="GO" id="GO:0005829">
    <property type="term" value="C:cytosol"/>
    <property type="evidence" value="ECO:0007669"/>
    <property type="project" value="TreeGrafter"/>
</dbReference>
<dbReference type="InterPro" id="IPR001453">
    <property type="entry name" value="MoaB/Mog_dom"/>
</dbReference>
<accession>A0A1E7FQX4</accession>
<organism evidence="5 6">
    <name type="scientific">Fragilariopsis cylindrus CCMP1102</name>
    <dbReference type="NCBI Taxonomy" id="635003"/>
    <lineage>
        <taxon>Eukaryota</taxon>
        <taxon>Sar</taxon>
        <taxon>Stramenopiles</taxon>
        <taxon>Ochrophyta</taxon>
        <taxon>Bacillariophyta</taxon>
        <taxon>Bacillariophyceae</taxon>
        <taxon>Bacillariophycidae</taxon>
        <taxon>Bacillariales</taxon>
        <taxon>Bacillariaceae</taxon>
        <taxon>Fragilariopsis</taxon>
    </lineage>
</organism>
<dbReference type="KEGG" id="fcy:FRACYDRAFT_158493"/>
<dbReference type="EC" id="2.7.7.75" evidence="2"/>
<dbReference type="AlphaFoldDB" id="A0A1E7FQX4"/>
<evidence type="ECO:0000313" key="5">
    <source>
        <dbReference type="EMBL" id="OEU20505.1"/>
    </source>
</evidence>
<dbReference type="SUPFAM" id="SSF63882">
    <property type="entry name" value="MoeA N-terminal region -like"/>
    <property type="match status" value="1"/>
</dbReference>
<comment type="catalytic activity">
    <reaction evidence="3">
        <text>adenylyl-molybdopterin + molybdate = Mo-molybdopterin + AMP + H(+)</text>
        <dbReference type="Rhea" id="RHEA:35047"/>
        <dbReference type="ChEBI" id="CHEBI:15378"/>
        <dbReference type="ChEBI" id="CHEBI:36264"/>
        <dbReference type="ChEBI" id="CHEBI:62727"/>
        <dbReference type="ChEBI" id="CHEBI:71302"/>
        <dbReference type="ChEBI" id="CHEBI:456215"/>
    </reaction>
</comment>
<dbReference type="InParanoid" id="A0A1E7FQX4"/>
<proteinExistence type="inferred from homology"/>
<comment type="similarity">
    <text evidence="1">In the C-terminal section; belongs to the MoeA family.</text>
</comment>
<dbReference type="Gene3D" id="3.90.105.10">
    <property type="entry name" value="Molybdopterin biosynthesis moea protein, domain 2"/>
    <property type="match status" value="1"/>
</dbReference>
<comment type="pathway">
    <text evidence="3">Cofactor biosynthesis; molybdopterin biosynthesis.</text>
</comment>
<dbReference type="Gene3D" id="3.40.980.10">
    <property type="entry name" value="MoaB/Mog-like domain"/>
    <property type="match status" value="1"/>
</dbReference>
<dbReference type="Pfam" id="PF03453">
    <property type="entry name" value="MoeA_N"/>
    <property type="match status" value="1"/>
</dbReference>
<dbReference type="InterPro" id="IPR005110">
    <property type="entry name" value="MoeA_linker/N"/>
</dbReference>
<evidence type="ECO:0000256" key="3">
    <source>
        <dbReference type="RuleBase" id="RU365090"/>
    </source>
</evidence>
<name>A0A1E7FQX4_9STRA</name>
<dbReference type="OrthoDB" id="4349954at2759"/>
<evidence type="ECO:0000313" key="6">
    <source>
        <dbReference type="Proteomes" id="UP000095751"/>
    </source>
</evidence>
<dbReference type="GO" id="GO:0046872">
    <property type="term" value="F:metal ion binding"/>
    <property type="evidence" value="ECO:0007669"/>
    <property type="project" value="UniProtKB-UniRule"/>
</dbReference>
<keyword evidence="3" id="KW-0808">Transferase</keyword>
<dbReference type="GO" id="GO:0006777">
    <property type="term" value="P:Mo-molybdopterin cofactor biosynthetic process"/>
    <property type="evidence" value="ECO:0007669"/>
    <property type="project" value="UniProtKB-UniRule"/>
</dbReference>